<feature type="region of interest" description="Disordered" evidence="1">
    <location>
        <begin position="70"/>
        <end position="91"/>
    </location>
</feature>
<evidence type="ECO:0000256" key="1">
    <source>
        <dbReference type="SAM" id="MobiDB-lite"/>
    </source>
</evidence>
<keyword evidence="3" id="KW-1185">Reference proteome</keyword>
<dbReference type="EMBL" id="LQPJ01000102">
    <property type="protein sequence ID" value="ORW24390.1"/>
    <property type="molecule type" value="Genomic_DNA"/>
</dbReference>
<protein>
    <submittedName>
        <fullName evidence="2">Uncharacterized protein</fullName>
    </submittedName>
</protein>
<evidence type="ECO:0000313" key="2">
    <source>
        <dbReference type="EMBL" id="ORW24390.1"/>
    </source>
</evidence>
<accession>A0A1X1ZM14</accession>
<proteinExistence type="predicted"/>
<gene>
    <name evidence="2" type="ORF">AWC19_09790</name>
</gene>
<organism evidence="2 3">
    <name type="scientific">Mycobacterium palustre</name>
    <dbReference type="NCBI Taxonomy" id="153971"/>
    <lineage>
        <taxon>Bacteria</taxon>
        <taxon>Bacillati</taxon>
        <taxon>Actinomycetota</taxon>
        <taxon>Actinomycetes</taxon>
        <taxon>Mycobacteriales</taxon>
        <taxon>Mycobacteriaceae</taxon>
        <taxon>Mycobacterium</taxon>
        <taxon>Mycobacterium simiae complex</taxon>
    </lineage>
</organism>
<reference evidence="2 3" key="1">
    <citation type="submission" date="2016-01" db="EMBL/GenBank/DDBJ databases">
        <title>The new phylogeny of the genus Mycobacterium.</title>
        <authorList>
            <person name="Tarcisio F."/>
            <person name="Conor M."/>
            <person name="Antonella G."/>
            <person name="Elisabetta G."/>
            <person name="Giulia F.S."/>
            <person name="Sara T."/>
            <person name="Anna F."/>
            <person name="Clotilde B."/>
            <person name="Roberto B."/>
            <person name="Veronica D.S."/>
            <person name="Fabio R."/>
            <person name="Monica P."/>
            <person name="Olivier J."/>
            <person name="Enrico T."/>
            <person name="Nicola S."/>
        </authorList>
    </citation>
    <scope>NUCLEOTIDE SEQUENCE [LARGE SCALE GENOMIC DNA]</scope>
    <source>
        <strain evidence="2 3">DSM 44572</strain>
    </source>
</reference>
<feature type="region of interest" description="Disordered" evidence="1">
    <location>
        <begin position="1"/>
        <end position="23"/>
    </location>
</feature>
<dbReference type="Proteomes" id="UP000193529">
    <property type="component" value="Unassembled WGS sequence"/>
</dbReference>
<evidence type="ECO:0000313" key="3">
    <source>
        <dbReference type="Proteomes" id="UP000193529"/>
    </source>
</evidence>
<name>A0A1X1ZM14_9MYCO</name>
<dbReference type="AlphaFoldDB" id="A0A1X1ZM14"/>
<comment type="caution">
    <text evidence="2">The sequence shown here is derived from an EMBL/GenBank/DDBJ whole genome shotgun (WGS) entry which is preliminary data.</text>
</comment>
<sequence>MTTPMGAQEGTLRIEESDDGIGGVITVPPLGDMPLRDVQADGNDIAWSVKLKAPWFMTGKCTAKVDGDSIRGQMSSRLGTGEIEGTRTSAG</sequence>